<feature type="transmembrane region" description="Helical" evidence="1">
    <location>
        <begin position="174"/>
        <end position="192"/>
    </location>
</feature>
<feature type="transmembrane region" description="Helical" evidence="1">
    <location>
        <begin position="105"/>
        <end position="123"/>
    </location>
</feature>
<dbReference type="EMBL" id="WWCP01000046">
    <property type="protein sequence ID" value="MYM85025.1"/>
    <property type="molecule type" value="Genomic_DNA"/>
</dbReference>
<keyword evidence="1" id="KW-1133">Transmembrane helix</keyword>
<feature type="transmembrane region" description="Helical" evidence="1">
    <location>
        <begin position="198"/>
        <end position="215"/>
    </location>
</feature>
<evidence type="ECO:0000313" key="2">
    <source>
        <dbReference type="EMBL" id="MYM85025.1"/>
    </source>
</evidence>
<evidence type="ECO:0000256" key="1">
    <source>
        <dbReference type="SAM" id="Phobius"/>
    </source>
</evidence>
<accession>A0A6L8MSJ9</accession>
<keyword evidence="1" id="KW-0472">Membrane</keyword>
<dbReference type="PANTHER" id="PTHR40031">
    <property type="entry name" value="HYPOTHETICAL MEMBRANE SPANNING PROTEIN"/>
    <property type="match status" value="1"/>
</dbReference>
<sequence>MDNITHSIIGFGVGELVHRSLPAEADAPAQRARHRLLLVACALASNFPDLDLFLTQLLPSPLGYLLHHRGHTHTALWAIPQALLLAGLLWLLWPSARALLRASRPARLGLALSIVAGFALHLAMDYTNSYGLHPWYPFDGRWYYGDMVFIVEPLFWVAIGVPMALIMRWRVPRAAGLAALFAALVFFAARGYLDWTSLVALLLIALICGAAQWRAGPRGRGGLMLALGVSIAFLGVQQMTSPAARARISAELQSQHPEARVLDVAMTAFPSQPLCWSYVSIQADGEHYWLQRGVARLGGATCPAGLTVSPQTQTGSLPELRALKASDCHVDAWLRFGRMPLLQDGALSDYRFATTPRGNFTTLRIAPSPCPADIPAWGYPRADLF</sequence>
<keyword evidence="1" id="KW-0812">Transmembrane</keyword>
<feature type="transmembrane region" description="Helical" evidence="1">
    <location>
        <begin position="36"/>
        <end position="54"/>
    </location>
</feature>
<proteinExistence type="predicted"/>
<comment type="caution">
    <text evidence="2">The sequence shown here is derived from an EMBL/GenBank/DDBJ whole genome shotgun (WGS) entry which is preliminary data.</text>
</comment>
<dbReference type="AlphaFoldDB" id="A0A6L8MSJ9"/>
<name>A0A6L8MSJ9_9BURK</name>
<dbReference type="PANTHER" id="PTHR40031:SF1">
    <property type="entry name" value="MEMBRANE-BOUND METAL-DEPENDENT HYDROLASE"/>
    <property type="match status" value="1"/>
</dbReference>
<feature type="transmembrane region" description="Helical" evidence="1">
    <location>
        <begin position="222"/>
        <end position="240"/>
    </location>
</feature>
<dbReference type="GO" id="GO:0016787">
    <property type="term" value="F:hydrolase activity"/>
    <property type="evidence" value="ECO:0007669"/>
    <property type="project" value="UniProtKB-KW"/>
</dbReference>
<gene>
    <name evidence="2" type="ORF">GTP44_24140</name>
</gene>
<evidence type="ECO:0000313" key="3">
    <source>
        <dbReference type="Proteomes" id="UP000474565"/>
    </source>
</evidence>
<dbReference type="InterPro" id="IPR053170">
    <property type="entry name" value="Transcription_regulator"/>
</dbReference>
<protein>
    <submittedName>
        <fullName evidence="2">Metal-dependent hydrolase</fullName>
    </submittedName>
</protein>
<dbReference type="InterPro" id="IPR007404">
    <property type="entry name" value="YdjM-like"/>
</dbReference>
<feature type="transmembrane region" description="Helical" evidence="1">
    <location>
        <begin position="143"/>
        <end position="167"/>
    </location>
</feature>
<organism evidence="2 3">
    <name type="scientific">Duganella lactea</name>
    <dbReference type="NCBI Taxonomy" id="2692173"/>
    <lineage>
        <taxon>Bacteria</taxon>
        <taxon>Pseudomonadati</taxon>
        <taxon>Pseudomonadota</taxon>
        <taxon>Betaproteobacteria</taxon>
        <taxon>Burkholderiales</taxon>
        <taxon>Oxalobacteraceae</taxon>
        <taxon>Telluria group</taxon>
        <taxon>Duganella</taxon>
    </lineage>
</organism>
<dbReference type="Pfam" id="PF04307">
    <property type="entry name" value="YdjM"/>
    <property type="match status" value="1"/>
</dbReference>
<feature type="transmembrane region" description="Helical" evidence="1">
    <location>
        <begin position="74"/>
        <end position="93"/>
    </location>
</feature>
<reference evidence="2 3" key="1">
    <citation type="submission" date="2019-12" db="EMBL/GenBank/DDBJ databases">
        <title>Novel species isolated from a subtropical stream in China.</title>
        <authorList>
            <person name="Lu H."/>
        </authorList>
    </citation>
    <scope>NUCLEOTIDE SEQUENCE [LARGE SCALE GENOMIC DNA]</scope>
    <source>
        <strain evidence="2 3">FT50W</strain>
    </source>
</reference>
<dbReference type="RefSeq" id="WP_161021422.1">
    <property type="nucleotide sequence ID" value="NZ_WWCP01000046.1"/>
</dbReference>
<keyword evidence="2" id="KW-0378">Hydrolase</keyword>
<dbReference type="Proteomes" id="UP000474565">
    <property type="component" value="Unassembled WGS sequence"/>
</dbReference>